<comment type="caution">
    <text evidence="2">The sequence shown here is derived from an EMBL/GenBank/DDBJ whole genome shotgun (WGS) entry which is preliminary data.</text>
</comment>
<reference evidence="2" key="1">
    <citation type="journal article" date="2014" name="Front. Microbiol.">
        <title>High frequency of phylogenetically diverse reductive dehalogenase-homologous genes in deep subseafloor sedimentary metagenomes.</title>
        <authorList>
            <person name="Kawai M."/>
            <person name="Futagami T."/>
            <person name="Toyoda A."/>
            <person name="Takaki Y."/>
            <person name="Nishi S."/>
            <person name="Hori S."/>
            <person name="Arai W."/>
            <person name="Tsubouchi T."/>
            <person name="Morono Y."/>
            <person name="Uchiyama I."/>
            <person name="Ito T."/>
            <person name="Fujiyama A."/>
            <person name="Inagaki F."/>
            <person name="Takami H."/>
        </authorList>
    </citation>
    <scope>NUCLEOTIDE SEQUENCE</scope>
    <source>
        <strain evidence="2">Expedition CK06-06</strain>
    </source>
</reference>
<accession>X1LAM4</accession>
<dbReference type="SUPFAM" id="SSF55120">
    <property type="entry name" value="Pseudouridine synthase"/>
    <property type="match status" value="1"/>
</dbReference>
<dbReference type="Gene3D" id="3.30.70.660">
    <property type="entry name" value="Pseudouridine synthase I, catalytic domain, C-terminal subdomain"/>
    <property type="match status" value="1"/>
</dbReference>
<feature type="non-terminal residue" evidence="2">
    <location>
        <position position="1"/>
    </location>
</feature>
<sequence length="75" mass="8442">LVIFNMVANSFLPHQVRNNIGALIRVGLDKMTIDEFGNLIEAKQPGMAGPTAPACGLYLMRVNYPHPWERYNENL</sequence>
<dbReference type="InterPro" id="IPR020103">
    <property type="entry name" value="PsdUridine_synth_cat_dom_sf"/>
</dbReference>
<feature type="domain" description="Pseudouridine synthase I TruA alpha/beta" evidence="1">
    <location>
        <begin position="3"/>
        <end position="65"/>
    </location>
</feature>
<dbReference type="EMBL" id="BARU01047852">
    <property type="protein sequence ID" value="GAH91188.1"/>
    <property type="molecule type" value="Genomic_DNA"/>
</dbReference>
<dbReference type="Pfam" id="PF01416">
    <property type="entry name" value="PseudoU_synth_1"/>
    <property type="match status" value="1"/>
</dbReference>
<gene>
    <name evidence="2" type="ORF">S03H2_71473</name>
</gene>
<evidence type="ECO:0000259" key="1">
    <source>
        <dbReference type="Pfam" id="PF01416"/>
    </source>
</evidence>
<proteinExistence type="predicted"/>
<evidence type="ECO:0000313" key="2">
    <source>
        <dbReference type="EMBL" id="GAH91188.1"/>
    </source>
</evidence>
<dbReference type="InterPro" id="IPR020097">
    <property type="entry name" value="PsdUridine_synth_TruA_a/b_dom"/>
</dbReference>
<dbReference type="GO" id="GO:0001522">
    <property type="term" value="P:pseudouridine synthesis"/>
    <property type="evidence" value="ECO:0007669"/>
    <property type="project" value="InterPro"/>
</dbReference>
<protein>
    <recommendedName>
        <fullName evidence="1">Pseudouridine synthase I TruA alpha/beta domain-containing protein</fullName>
    </recommendedName>
</protein>
<organism evidence="2">
    <name type="scientific">marine sediment metagenome</name>
    <dbReference type="NCBI Taxonomy" id="412755"/>
    <lineage>
        <taxon>unclassified sequences</taxon>
        <taxon>metagenomes</taxon>
        <taxon>ecological metagenomes</taxon>
    </lineage>
</organism>
<dbReference type="AlphaFoldDB" id="X1LAM4"/>
<dbReference type="GO" id="GO:0003723">
    <property type="term" value="F:RNA binding"/>
    <property type="evidence" value="ECO:0007669"/>
    <property type="project" value="InterPro"/>
</dbReference>
<name>X1LAM4_9ZZZZ</name>
<dbReference type="GO" id="GO:0009982">
    <property type="term" value="F:pseudouridine synthase activity"/>
    <property type="evidence" value="ECO:0007669"/>
    <property type="project" value="InterPro"/>
</dbReference>
<dbReference type="InterPro" id="IPR020095">
    <property type="entry name" value="PsdUridine_synth_TruA_C"/>
</dbReference>